<proteinExistence type="predicted"/>
<feature type="compositionally biased region" description="Basic residues" evidence="1">
    <location>
        <begin position="21"/>
        <end position="33"/>
    </location>
</feature>
<organism evidence="2 3">
    <name type="scientific">Streptacidiphilus alkalitolerans</name>
    <dbReference type="NCBI Taxonomy" id="3342712"/>
    <lineage>
        <taxon>Bacteria</taxon>
        <taxon>Bacillati</taxon>
        <taxon>Actinomycetota</taxon>
        <taxon>Actinomycetes</taxon>
        <taxon>Kitasatosporales</taxon>
        <taxon>Streptomycetaceae</taxon>
        <taxon>Streptacidiphilus</taxon>
    </lineage>
</organism>
<comment type="caution">
    <text evidence="2">The sequence shown here is derived from an EMBL/GenBank/DDBJ whole genome shotgun (WGS) entry which is preliminary data.</text>
</comment>
<reference evidence="2 3" key="1">
    <citation type="submission" date="2024-09" db="EMBL/GenBank/DDBJ databases">
        <authorList>
            <person name="Lee S.D."/>
        </authorList>
    </citation>
    <scope>NUCLEOTIDE SEQUENCE [LARGE SCALE GENOMIC DNA]</scope>
    <source>
        <strain evidence="2 3">N1-3</strain>
    </source>
</reference>
<accession>A0ABV6XBC0</accession>
<name>A0ABV6XBC0_9ACTN</name>
<dbReference type="RefSeq" id="WP_380558841.1">
    <property type="nucleotide sequence ID" value="NZ_JBHEZY010000020.1"/>
</dbReference>
<protein>
    <submittedName>
        <fullName evidence="2">Uncharacterized protein</fullName>
    </submittedName>
</protein>
<dbReference type="Proteomes" id="UP001592530">
    <property type="component" value="Unassembled WGS sequence"/>
</dbReference>
<feature type="region of interest" description="Disordered" evidence="1">
    <location>
        <begin position="1"/>
        <end position="48"/>
    </location>
</feature>
<gene>
    <name evidence="2" type="ORF">ACEZDB_33545</name>
</gene>
<evidence type="ECO:0000313" key="3">
    <source>
        <dbReference type="Proteomes" id="UP001592530"/>
    </source>
</evidence>
<feature type="compositionally biased region" description="Low complexity" evidence="1">
    <location>
        <begin position="1"/>
        <end position="20"/>
    </location>
</feature>
<evidence type="ECO:0000313" key="2">
    <source>
        <dbReference type="EMBL" id="MFC1435575.1"/>
    </source>
</evidence>
<dbReference type="EMBL" id="JBHEZY010000020">
    <property type="protein sequence ID" value="MFC1435575.1"/>
    <property type="molecule type" value="Genomic_DNA"/>
</dbReference>
<evidence type="ECO:0000256" key="1">
    <source>
        <dbReference type="SAM" id="MobiDB-lite"/>
    </source>
</evidence>
<sequence length="69" mass="7192">MSATVSSAAAQAATPVVPATARRRRRAVTRARARAAPAGLVRRGRRGPVGERGQGLFEIVFEGVGHDPS</sequence>